<comment type="caution">
    <text evidence="1">The sequence shown here is derived from an EMBL/GenBank/DDBJ whole genome shotgun (WGS) entry which is preliminary data.</text>
</comment>
<keyword evidence="2" id="KW-1185">Reference proteome</keyword>
<accession>A0A9P0LPD3</accession>
<organism evidence="1 2">
    <name type="scientific">Acanthoscelides obtectus</name>
    <name type="common">Bean weevil</name>
    <name type="synonym">Bruchus obtectus</name>
    <dbReference type="NCBI Taxonomy" id="200917"/>
    <lineage>
        <taxon>Eukaryota</taxon>
        <taxon>Metazoa</taxon>
        <taxon>Ecdysozoa</taxon>
        <taxon>Arthropoda</taxon>
        <taxon>Hexapoda</taxon>
        <taxon>Insecta</taxon>
        <taxon>Pterygota</taxon>
        <taxon>Neoptera</taxon>
        <taxon>Endopterygota</taxon>
        <taxon>Coleoptera</taxon>
        <taxon>Polyphaga</taxon>
        <taxon>Cucujiformia</taxon>
        <taxon>Chrysomeloidea</taxon>
        <taxon>Chrysomelidae</taxon>
        <taxon>Bruchinae</taxon>
        <taxon>Bruchini</taxon>
        <taxon>Acanthoscelides</taxon>
    </lineage>
</organism>
<sequence length="100" mass="11079">MQNVKNLKVHTLGSTAFDKSFSKKGNLSFGTVQCFEPAPNFHFSRICRQAVLRGRKNATSRGWLTTVNKVLLVMKKAHVFTPTGGCYCNQGCQHKTSLAC</sequence>
<evidence type="ECO:0000313" key="1">
    <source>
        <dbReference type="EMBL" id="CAH2002755.1"/>
    </source>
</evidence>
<evidence type="ECO:0000313" key="2">
    <source>
        <dbReference type="Proteomes" id="UP001152888"/>
    </source>
</evidence>
<protein>
    <submittedName>
        <fullName evidence="1">Uncharacterized protein</fullName>
    </submittedName>
</protein>
<dbReference type="Proteomes" id="UP001152888">
    <property type="component" value="Unassembled WGS sequence"/>
</dbReference>
<reference evidence="1" key="1">
    <citation type="submission" date="2022-03" db="EMBL/GenBank/DDBJ databases">
        <authorList>
            <person name="Sayadi A."/>
        </authorList>
    </citation>
    <scope>NUCLEOTIDE SEQUENCE</scope>
</reference>
<dbReference type="EMBL" id="CAKOFQ010007510">
    <property type="protein sequence ID" value="CAH2002755.1"/>
    <property type="molecule type" value="Genomic_DNA"/>
</dbReference>
<dbReference type="OrthoDB" id="1695393at2759"/>
<gene>
    <name evidence="1" type="ORF">ACAOBT_LOCUS26968</name>
</gene>
<proteinExistence type="predicted"/>
<dbReference type="AlphaFoldDB" id="A0A9P0LPD3"/>
<name>A0A9P0LPD3_ACAOB</name>